<dbReference type="EMBL" id="CAAALY010077724">
    <property type="protein sequence ID" value="VEL26039.1"/>
    <property type="molecule type" value="Genomic_DNA"/>
</dbReference>
<keyword evidence="3" id="KW-1185">Reference proteome</keyword>
<dbReference type="OrthoDB" id="10037617at2759"/>
<evidence type="ECO:0000313" key="2">
    <source>
        <dbReference type="EMBL" id="VEL26039.1"/>
    </source>
</evidence>
<accession>A0A3S5A2K3</accession>
<evidence type="ECO:0008006" key="4">
    <source>
        <dbReference type="Google" id="ProtNLM"/>
    </source>
</evidence>
<dbReference type="Gene3D" id="1.20.1070.10">
    <property type="entry name" value="Rhodopsin 7-helix transmembrane proteins"/>
    <property type="match status" value="1"/>
</dbReference>
<proteinExistence type="predicted"/>
<dbReference type="SUPFAM" id="SSF81321">
    <property type="entry name" value="Family A G protein-coupled receptor-like"/>
    <property type="match status" value="1"/>
</dbReference>
<evidence type="ECO:0000256" key="1">
    <source>
        <dbReference type="SAM" id="MobiDB-lite"/>
    </source>
</evidence>
<sequence>MRGFITLVSYCSTCCNPITYCFMNQRFRAASIALLGCQKKTNLQRPFHDPTSDMRHGNKGAIPLQPTSAAAP</sequence>
<comment type="caution">
    <text evidence="2">The sequence shown here is derived from an EMBL/GenBank/DDBJ whole genome shotgun (WGS) entry which is preliminary data.</text>
</comment>
<evidence type="ECO:0000313" key="3">
    <source>
        <dbReference type="Proteomes" id="UP000784294"/>
    </source>
</evidence>
<feature type="compositionally biased region" description="Basic and acidic residues" evidence="1">
    <location>
        <begin position="46"/>
        <end position="56"/>
    </location>
</feature>
<gene>
    <name evidence="2" type="ORF">PXEA_LOCUS19479</name>
</gene>
<reference evidence="2" key="1">
    <citation type="submission" date="2018-11" db="EMBL/GenBank/DDBJ databases">
        <authorList>
            <consortium name="Pathogen Informatics"/>
        </authorList>
    </citation>
    <scope>NUCLEOTIDE SEQUENCE</scope>
</reference>
<dbReference type="Proteomes" id="UP000784294">
    <property type="component" value="Unassembled WGS sequence"/>
</dbReference>
<dbReference type="AlphaFoldDB" id="A0A3S5A2K3"/>
<feature type="region of interest" description="Disordered" evidence="1">
    <location>
        <begin position="46"/>
        <end position="72"/>
    </location>
</feature>
<organism evidence="2 3">
    <name type="scientific">Protopolystoma xenopodis</name>
    <dbReference type="NCBI Taxonomy" id="117903"/>
    <lineage>
        <taxon>Eukaryota</taxon>
        <taxon>Metazoa</taxon>
        <taxon>Spiralia</taxon>
        <taxon>Lophotrochozoa</taxon>
        <taxon>Platyhelminthes</taxon>
        <taxon>Monogenea</taxon>
        <taxon>Polyopisthocotylea</taxon>
        <taxon>Polystomatidea</taxon>
        <taxon>Polystomatidae</taxon>
        <taxon>Protopolystoma</taxon>
    </lineage>
</organism>
<name>A0A3S5A2K3_9PLAT</name>
<protein>
    <recommendedName>
        <fullName evidence="4">G-protein coupled receptors family 1 profile domain-containing protein</fullName>
    </recommendedName>
</protein>